<accession>A0A1H1XV57</accession>
<sequence length="334" mass="35645">MRRILGLAAIICWIAFQPSEAAQLKHFKVGAWDSGAYSDGPQGKFSHCAGSASYNSGVIVTLLINREYKWGVAFSHPAWNLTPGTDINLAYVVDGGEPRATTAKVVSNKQALIGFGGDSDRFKEFSRGYFLRIAAANQVFTFNLTDTAKLLPALLNCVTQQLNPAPVLASTATRTAAPVGQRGDFRAEATVITANLLSQAGITGFRIATAQEFPELKADAIWAASNVIGTINILPTATAKDLDELRSAVIGNDAKACKGMFFSGSIPDDGKEQLIRVFSTCQVKDVSATNYYLAVPRKAGGIYILRTMTASGSEKPAKEADASIRKAVFTALPK</sequence>
<dbReference type="AlphaFoldDB" id="A0A1H1XV57"/>
<evidence type="ECO:0000256" key="1">
    <source>
        <dbReference type="SAM" id="SignalP"/>
    </source>
</evidence>
<feature type="chain" id="PRO_5009265865" evidence="1">
    <location>
        <begin position="22"/>
        <end position="334"/>
    </location>
</feature>
<evidence type="ECO:0000313" key="3">
    <source>
        <dbReference type="Proteomes" id="UP000243904"/>
    </source>
</evidence>
<dbReference type="RefSeq" id="WP_146688872.1">
    <property type="nucleotide sequence ID" value="NZ_LT629750.1"/>
</dbReference>
<evidence type="ECO:0000313" key="2">
    <source>
        <dbReference type="EMBL" id="SDT13160.1"/>
    </source>
</evidence>
<dbReference type="Proteomes" id="UP000243904">
    <property type="component" value="Chromosome I"/>
</dbReference>
<reference evidence="3" key="1">
    <citation type="submission" date="2016-10" db="EMBL/GenBank/DDBJ databases">
        <authorList>
            <person name="Varghese N."/>
            <person name="Submissions S."/>
        </authorList>
    </citation>
    <scope>NUCLEOTIDE SEQUENCE [LARGE SCALE GENOMIC DNA]</scope>
    <source>
        <strain evidence="3">GAS369</strain>
    </source>
</reference>
<keyword evidence="1" id="KW-0732">Signal</keyword>
<proteinExistence type="predicted"/>
<organism evidence="2 3">
    <name type="scientific">Bradyrhizobium canariense</name>
    <dbReference type="NCBI Taxonomy" id="255045"/>
    <lineage>
        <taxon>Bacteria</taxon>
        <taxon>Pseudomonadati</taxon>
        <taxon>Pseudomonadota</taxon>
        <taxon>Alphaproteobacteria</taxon>
        <taxon>Hyphomicrobiales</taxon>
        <taxon>Nitrobacteraceae</taxon>
        <taxon>Bradyrhizobium</taxon>
    </lineage>
</organism>
<gene>
    <name evidence="2" type="ORF">SAMN05444158_4506</name>
</gene>
<keyword evidence="3" id="KW-1185">Reference proteome</keyword>
<name>A0A1H1XV57_9BRAD</name>
<feature type="signal peptide" evidence="1">
    <location>
        <begin position="1"/>
        <end position="21"/>
    </location>
</feature>
<protein>
    <submittedName>
        <fullName evidence="2">Uncharacterized protein</fullName>
    </submittedName>
</protein>
<dbReference type="EMBL" id="LT629750">
    <property type="protein sequence ID" value="SDT13160.1"/>
    <property type="molecule type" value="Genomic_DNA"/>
</dbReference>